<evidence type="ECO:0000313" key="11">
    <source>
        <dbReference type="EMBL" id="ODV89821.1"/>
    </source>
</evidence>
<dbReference type="AlphaFoldDB" id="A0A1E4TDI6"/>
<name>A0A1E4TDI6_9ASCO</name>
<dbReference type="CDD" id="cd03223">
    <property type="entry name" value="ABCD_peroxisomal_ALDP"/>
    <property type="match status" value="1"/>
</dbReference>
<dbReference type="GO" id="GO:0005524">
    <property type="term" value="F:ATP binding"/>
    <property type="evidence" value="ECO:0007669"/>
    <property type="project" value="UniProtKB-KW"/>
</dbReference>
<evidence type="ECO:0000256" key="3">
    <source>
        <dbReference type="ARBA" id="ARBA00022692"/>
    </source>
</evidence>
<dbReference type="SMART" id="SM00382">
    <property type="entry name" value="AAA"/>
    <property type="match status" value="1"/>
</dbReference>
<dbReference type="PROSITE" id="PS50929">
    <property type="entry name" value="ABC_TM1F"/>
    <property type="match status" value="1"/>
</dbReference>
<dbReference type="PANTHER" id="PTHR11384:SF67">
    <property type="entry name" value="ATP-BINDING CASSETTE SUB-FAMILY D MEMBER 1"/>
    <property type="match status" value="1"/>
</dbReference>
<dbReference type="GO" id="GO:0006635">
    <property type="term" value="P:fatty acid beta-oxidation"/>
    <property type="evidence" value="ECO:0007669"/>
    <property type="project" value="TreeGrafter"/>
</dbReference>
<dbReference type="Pfam" id="PF00005">
    <property type="entry name" value="ABC_tran"/>
    <property type="match status" value="1"/>
</dbReference>
<dbReference type="EMBL" id="KV453843">
    <property type="protein sequence ID" value="ODV89821.1"/>
    <property type="molecule type" value="Genomic_DNA"/>
</dbReference>
<dbReference type="GO" id="GO:0015910">
    <property type="term" value="P:long-chain fatty acid import into peroxisome"/>
    <property type="evidence" value="ECO:0007669"/>
    <property type="project" value="TreeGrafter"/>
</dbReference>
<evidence type="ECO:0000256" key="5">
    <source>
        <dbReference type="ARBA" id="ARBA00022840"/>
    </source>
</evidence>
<dbReference type="InterPro" id="IPR027417">
    <property type="entry name" value="P-loop_NTPase"/>
</dbReference>
<feature type="domain" description="ABC transmembrane type-1" evidence="10">
    <location>
        <begin position="141"/>
        <end position="375"/>
    </location>
</feature>
<dbReference type="GO" id="GO:0140359">
    <property type="term" value="F:ABC-type transporter activity"/>
    <property type="evidence" value="ECO:0007669"/>
    <property type="project" value="InterPro"/>
</dbReference>
<feature type="coiled-coil region" evidence="8">
    <location>
        <begin position="742"/>
        <end position="772"/>
    </location>
</feature>
<keyword evidence="8" id="KW-0175">Coiled coil</keyword>
<dbReference type="InterPro" id="IPR050835">
    <property type="entry name" value="ABC_transporter_sub-D"/>
</dbReference>
<comment type="similarity">
    <text evidence="1">Belongs to the ABC transporter superfamily. ABCD family. Peroxisomal fatty acyl CoA transporter (TC 3.A.1.203) subfamily.</text>
</comment>
<evidence type="ECO:0000259" key="10">
    <source>
        <dbReference type="PROSITE" id="PS50929"/>
    </source>
</evidence>
<feature type="domain" description="ABC transporter" evidence="9">
    <location>
        <begin position="517"/>
        <end position="749"/>
    </location>
</feature>
<dbReference type="InterPro" id="IPR003439">
    <property type="entry name" value="ABC_transporter-like_ATP-bd"/>
</dbReference>
<dbReference type="Proteomes" id="UP000095023">
    <property type="component" value="Unassembled WGS sequence"/>
</dbReference>
<proteinExistence type="inferred from homology"/>
<dbReference type="PROSITE" id="PS00211">
    <property type="entry name" value="ABC_TRANSPORTER_1"/>
    <property type="match status" value="1"/>
</dbReference>
<keyword evidence="12" id="KW-1185">Reference proteome</keyword>
<evidence type="ECO:0000256" key="4">
    <source>
        <dbReference type="ARBA" id="ARBA00022741"/>
    </source>
</evidence>
<sequence length="778" mass="86861">MEPHTQKMLAQLRQIIVLTKNNPKRLAAVVGLLTSAVVFYLRRTTEEPPKLHRQSSSMLLAGGAREIFVPNEGKSVRMIIKPTEKAVFDAHRGLFIDKYGRPAVPSSGQSIALNKDSLRRFSAIWAIMLRKVNSKTSAIMLLHLVFLVGRTWLSLLVARLDGRIVRDIVAADGRSFVKAVVMWLALGVPASYCNSMIKFLEAKLAIAFRTNLTRYIHDLYVNSHAPYYKLPNLDGTLTDADQYITADVTKFCNAAASLYSTIGKPLMDLIIFNYQLANSLGPVALGVLLSNYCATAVFLRRMSPPFGKLKAQEAKLEGEFRAAHTRVITNAEEIAFYEGASLERAVASSIFRKLTQHLKLIAKTKIAYNMLEDFVLKYTWSAWGYIIVSLPIFLPEWGGQLGSYELNSSVDKLTRERDRMKGFITNKRLMLSLADAGGRMMYAIKDLSEFAGYTARVYEFLAVLHRVNSNSYQPLPKLLENHERGKRKYSTKMNLAEAHPFSLEDVQGTIQEGFEGVRLEGVPIVAPGSRHDMSGEKLVNDLSFIIRGGDHVLIIGPNGSGKSSTVRVIGGLWPVFRGLVSRPKGDNLYILPQRPYFSSGTLRDQVIYPDSHADMVLNGRTDQELINILKAVRLAYIPSREGGWETRKEWKDVFSGGEKQRMGFARLLYHSPKVGIIDEGTSAVSSDVEGILYESAKAAGITLMTISNRPSLMRYHKLLIRLGCGETGHEWTMEPLTESAERTSVETEMAALKEELANAENLRQRYNEVTELLGGKVN</sequence>
<evidence type="ECO:0000256" key="8">
    <source>
        <dbReference type="SAM" id="Coils"/>
    </source>
</evidence>
<dbReference type="GO" id="GO:0005324">
    <property type="term" value="F:long-chain fatty acid transmembrane transporter activity"/>
    <property type="evidence" value="ECO:0007669"/>
    <property type="project" value="TreeGrafter"/>
</dbReference>
<dbReference type="PROSITE" id="PS50893">
    <property type="entry name" value="ABC_TRANSPORTER_2"/>
    <property type="match status" value="1"/>
</dbReference>
<dbReference type="GO" id="GO:0016887">
    <property type="term" value="F:ATP hydrolysis activity"/>
    <property type="evidence" value="ECO:0007669"/>
    <property type="project" value="InterPro"/>
</dbReference>
<dbReference type="PANTHER" id="PTHR11384">
    <property type="entry name" value="ATP-BINDING CASSETTE, SUB-FAMILY D MEMBER"/>
    <property type="match status" value="1"/>
</dbReference>
<keyword evidence="4" id="KW-0547">Nucleotide-binding</keyword>
<protein>
    <recommendedName>
        <fullName evidence="13">ABC transporter domain-containing protein</fullName>
    </recommendedName>
</protein>
<dbReference type="Pfam" id="PF06472">
    <property type="entry name" value="ABC_membrane_2"/>
    <property type="match status" value="1"/>
</dbReference>
<evidence type="ECO:0000256" key="6">
    <source>
        <dbReference type="ARBA" id="ARBA00022989"/>
    </source>
</evidence>
<evidence type="ECO:0000256" key="1">
    <source>
        <dbReference type="ARBA" id="ARBA00008575"/>
    </source>
</evidence>
<reference evidence="12" key="1">
    <citation type="submission" date="2016-02" db="EMBL/GenBank/DDBJ databases">
        <title>Comparative genomics of biotechnologically important yeasts.</title>
        <authorList>
            <consortium name="DOE Joint Genome Institute"/>
            <person name="Riley R."/>
            <person name="Haridas S."/>
            <person name="Wolfe K.H."/>
            <person name="Lopes M.R."/>
            <person name="Hittinger C.T."/>
            <person name="Goker M."/>
            <person name="Salamov A."/>
            <person name="Wisecaver J."/>
            <person name="Long T.M."/>
            <person name="Aerts A.L."/>
            <person name="Barry K."/>
            <person name="Choi C."/>
            <person name="Clum A."/>
            <person name="Coughlan A.Y."/>
            <person name="Deshpande S."/>
            <person name="Douglass A.P."/>
            <person name="Hanson S.J."/>
            <person name="Klenk H.-P."/>
            <person name="Labutti K."/>
            <person name="Lapidus A."/>
            <person name="Lindquist E."/>
            <person name="Lipzen A."/>
            <person name="Meier-Kolthoff J.P."/>
            <person name="Ohm R.A."/>
            <person name="Otillar R.P."/>
            <person name="Pangilinan J."/>
            <person name="Peng Y."/>
            <person name="Rokas A."/>
            <person name="Rosa C.A."/>
            <person name="Scheuner C."/>
            <person name="Sibirny A.A."/>
            <person name="Slot J.C."/>
            <person name="Stielow J.B."/>
            <person name="Sun H."/>
            <person name="Kurtzman C.P."/>
            <person name="Blackwell M."/>
            <person name="Jeffries T.W."/>
            <person name="Grigoriev I.V."/>
        </authorList>
    </citation>
    <scope>NUCLEOTIDE SEQUENCE [LARGE SCALE GENOMIC DNA]</scope>
    <source>
        <strain evidence="12">NRRL Y-17796</strain>
    </source>
</reference>
<evidence type="ECO:0000256" key="7">
    <source>
        <dbReference type="ARBA" id="ARBA00023136"/>
    </source>
</evidence>
<evidence type="ECO:0000313" key="12">
    <source>
        <dbReference type="Proteomes" id="UP000095023"/>
    </source>
</evidence>
<dbReference type="GO" id="GO:0005778">
    <property type="term" value="C:peroxisomal membrane"/>
    <property type="evidence" value="ECO:0007669"/>
    <property type="project" value="TreeGrafter"/>
</dbReference>
<keyword evidence="5" id="KW-0067">ATP-binding</keyword>
<dbReference type="InterPro" id="IPR003593">
    <property type="entry name" value="AAA+_ATPase"/>
</dbReference>
<dbReference type="InterPro" id="IPR011527">
    <property type="entry name" value="ABC1_TM_dom"/>
</dbReference>
<dbReference type="GO" id="GO:0042760">
    <property type="term" value="P:very long-chain fatty acid catabolic process"/>
    <property type="evidence" value="ECO:0007669"/>
    <property type="project" value="TreeGrafter"/>
</dbReference>
<accession>A0A1E4TDI6</accession>
<dbReference type="SUPFAM" id="SSF90123">
    <property type="entry name" value="ABC transporter transmembrane region"/>
    <property type="match status" value="1"/>
</dbReference>
<dbReference type="GO" id="GO:0007031">
    <property type="term" value="P:peroxisome organization"/>
    <property type="evidence" value="ECO:0007669"/>
    <property type="project" value="TreeGrafter"/>
</dbReference>
<dbReference type="Gene3D" id="3.40.50.300">
    <property type="entry name" value="P-loop containing nucleotide triphosphate hydrolases"/>
    <property type="match status" value="1"/>
</dbReference>
<keyword evidence="3" id="KW-0812">Transmembrane</keyword>
<evidence type="ECO:0008006" key="13">
    <source>
        <dbReference type="Google" id="ProtNLM"/>
    </source>
</evidence>
<dbReference type="OrthoDB" id="422637at2759"/>
<dbReference type="InterPro" id="IPR036640">
    <property type="entry name" value="ABC1_TM_sf"/>
</dbReference>
<keyword evidence="2" id="KW-0813">Transport</keyword>
<keyword evidence="7" id="KW-0472">Membrane</keyword>
<keyword evidence="6" id="KW-1133">Transmembrane helix</keyword>
<organism evidence="11 12">
    <name type="scientific">Tortispora caseinolytica NRRL Y-17796</name>
    <dbReference type="NCBI Taxonomy" id="767744"/>
    <lineage>
        <taxon>Eukaryota</taxon>
        <taxon>Fungi</taxon>
        <taxon>Dikarya</taxon>
        <taxon>Ascomycota</taxon>
        <taxon>Saccharomycotina</taxon>
        <taxon>Trigonopsidomycetes</taxon>
        <taxon>Trigonopsidales</taxon>
        <taxon>Trigonopsidaceae</taxon>
        <taxon>Tortispora</taxon>
    </lineage>
</organism>
<evidence type="ECO:0000259" key="9">
    <source>
        <dbReference type="PROSITE" id="PS50893"/>
    </source>
</evidence>
<evidence type="ECO:0000256" key="2">
    <source>
        <dbReference type="ARBA" id="ARBA00022448"/>
    </source>
</evidence>
<dbReference type="SUPFAM" id="SSF52540">
    <property type="entry name" value="P-loop containing nucleoside triphosphate hydrolases"/>
    <property type="match status" value="1"/>
</dbReference>
<gene>
    <name evidence="11" type="ORF">CANCADRAFT_58652</name>
</gene>
<dbReference type="InterPro" id="IPR017871">
    <property type="entry name" value="ABC_transporter-like_CS"/>
</dbReference>